<keyword evidence="4" id="KW-1185">Reference proteome</keyword>
<feature type="region of interest" description="Disordered" evidence="1">
    <location>
        <begin position="1"/>
        <end position="38"/>
    </location>
</feature>
<gene>
    <name evidence="3" type="ORF">Mth01_54600</name>
</gene>
<dbReference type="Gene3D" id="3.90.1570.10">
    <property type="entry name" value="tt1808, chain A"/>
    <property type="match status" value="1"/>
</dbReference>
<dbReference type="EMBL" id="BOOG01000076">
    <property type="protein sequence ID" value="GIH73207.1"/>
    <property type="molecule type" value="Genomic_DNA"/>
</dbReference>
<dbReference type="Proteomes" id="UP000610966">
    <property type="component" value="Unassembled WGS sequence"/>
</dbReference>
<feature type="compositionally biased region" description="Pro residues" evidence="1">
    <location>
        <begin position="21"/>
        <end position="35"/>
    </location>
</feature>
<name>A0A8J3RCH6_9ACTN</name>
<evidence type="ECO:0000256" key="1">
    <source>
        <dbReference type="SAM" id="MobiDB-lite"/>
    </source>
</evidence>
<dbReference type="InterPro" id="IPR012296">
    <property type="entry name" value="Nuclease_put_TT1808"/>
</dbReference>
<evidence type="ECO:0000313" key="4">
    <source>
        <dbReference type="Proteomes" id="UP000610966"/>
    </source>
</evidence>
<feature type="domain" description="Putative restriction endonuclease" evidence="2">
    <location>
        <begin position="46"/>
        <end position="181"/>
    </location>
</feature>
<comment type="caution">
    <text evidence="3">The sequence shown here is derived from an EMBL/GenBank/DDBJ whole genome shotgun (WGS) entry which is preliminary data.</text>
</comment>
<protein>
    <recommendedName>
        <fullName evidence="2">Putative restriction endonuclease domain-containing protein</fullName>
    </recommendedName>
</protein>
<dbReference type="InterPro" id="IPR008538">
    <property type="entry name" value="Uma2"/>
</dbReference>
<accession>A0A8J3RCH6</accession>
<dbReference type="PANTHER" id="PTHR35400:SF3">
    <property type="entry name" value="SLL1072 PROTEIN"/>
    <property type="match status" value="1"/>
</dbReference>
<evidence type="ECO:0000259" key="2">
    <source>
        <dbReference type="Pfam" id="PF05685"/>
    </source>
</evidence>
<dbReference type="PANTHER" id="PTHR35400">
    <property type="entry name" value="SLR1083 PROTEIN"/>
    <property type="match status" value="1"/>
</dbReference>
<dbReference type="SUPFAM" id="SSF52980">
    <property type="entry name" value="Restriction endonuclease-like"/>
    <property type="match status" value="1"/>
</dbReference>
<organism evidence="3 4">
    <name type="scientific">Sphaerimonospora thailandensis</name>
    <dbReference type="NCBI Taxonomy" id="795644"/>
    <lineage>
        <taxon>Bacteria</taxon>
        <taxon>Bacillati</taxon>
        <taxon>Actinomycetota</taxon>
        <taxon>Actinomycetes</taxon>
        <taxon>Streptosporangiales</taxon>
        <taxon>Streptosporangiaceae</taxon>
        <taxon>Sphaerimonospora</taxon>
    </lineage>
</organism>
<proteinExistence type="predicted"/>
<dbReference type="CDD" id="cd06260">
    <property type="entry name" value="DUF820-like"/>
    <property type="match status" value="1"/>
</dbReference>
<dbReference type="RefSeq" id="WP_204018846.1">
    <property type="nucleotide sequence ID" value="NZ_BOOG01000076.1"/>
</dbReference>
<dbReference type="AlphaFoldDB" id="A0A8J3RCH6"/>
<reference evidence="3" key="1">
    <citation type="submission" date="2021-01" db="EMBL/GenBank/DDBJ databases">
        <title>Whole genome shotgun sequence of Sphaerimonospora thailandensis NBRC 107569.</title>
        <authorList>
            <person name="Komaki H."/>
            <person name="Tamura T."/>
        </authorList>
    </citation>
    <scope>NUCLEOTIDE SEQUENCE</scope>
    <source>
        <strain evidence="3">NBRC 107569</strain>
    </source>
</reference>
<dbReference type="Pfam" id="PF05685">
    <property type="entry name" value="Uma2"/>
    <property type="match status" value="1"/>
</dbReference>
<dbReference type="InterPro" id="IPR011335">
    <property type="entry name" value="Restrct_endonuc-II-like"/>
</dbReference>
<sequence length="226" mass="25224">MALTMPTKHGRHQQNMRIHAAPPPAPAHVPEPGPEPVDEKDVVQRLCLELNEAGYTAEISRGQVVVSPRTRRESSNIVDRLSDILYPLKLANGWRFHQTWGVHIPPFPDFRLPDLMVAPDDAEQFDDMSVKGHSALLVAEVCSPGTRSVDWEEKPLDYARAGVPLYLIVDPLAETRTVVLLSDPLPDLTPDDDRDPYRQILMVEEGELVELPEPFGIKLDTGTLFG</sequence>
<evidence type="ECO:0000313" key="3">
    <source>
        <dbReference type="EMBL" id="GIH73207.1"/>
    </source>
</evidence>